<comment type="caution">
    <text evidence="1">The sequence shown here is derived from an EMBL/GenBank/DDBJ whole genome shotgun (WGS) entry which is preliminary data.</text>
</comment>
<sequence length="101" mass="11032">MYDITNVSFSFQGRTGFAIIHLRNFGREEPAASGGTGAYFHNHAGLDKTGRRLGKSVPSHAPDNNHNRLRSVKALEREPPAGGYDILTALIPVFDIPVQDT</sequence>
<organism evidence="1">
    <name type="scientific">Menopon gallinae</name>
    <name type="common">poultry shaft louse</name>
    <dbReference type="NCBI Taxonomy" id="328185"/>
    <lineage>
        <taxon>Eukaryota</taxon>
        <taxon>Metazoa</taxon>
        <taxon>Ecdysozoa</taxon>
        <taxon>Arthropoda</taxon>
        <taxon>Hexapoda</taxon>
        <taxon>Insecta</taxon>
        <taxon>Pterygota</taxon>
        <taxon>Neoptera</taxon>
        <taxon>Paraneoptera</taxon>
        <taxon>Psocodea</taxon>
        <taxon>Troctomorpha</taxon>
        <taxon>Phthiraptera</taxon>
        <taxon>Amblycera</taxon>
        <taxon>Menoponidae</taxon>
        <taxon>Menopon</taxon>
    </lineage>
</organism>
<gene>
    <name evidence="1" type="ORF">PYX00_000976</name>
</gene>
<dbReference type="EMBL" id="JARGDH010000001">
    <property type="protein sequence ID" value="KAL0279407.1"/>
    <property type="molecule type" value="Genomic_DNA"/>
</dbReference>
<evidence type="ECO:0000313" key="1">
    <source>
        <dbReference type="EMBL" id="KAL0279407.1"/>
    </source>
</evidence>
<dbReference type="AlphaFoldDB" id="A0AAW2IB63"/>
<proteinExistence type="predicted"/>
<protein>
    <submittedName>
        <fullName evidence="1">Uncharacterized protein</fullName>
    </submittedName>
</protein>
<accession>A0AAW2IB63</accession>
<reference evidence="1" key="1">
    <citation type="journal article" date="2024" name="Gigascience">
        <title>Chromosome-level genome of the poultry shaft louse Menopon gallinae provides insight into the host-switching and adaptive evolution of parasitic lice.</title>
        <authorList>
            <person name="Xu Y."/>
            <person name="Ma L."/>
            <person name="Liu S."/>
            <person name="Liang Y."/>
            <person name="Liu Q."/>
            <person name="He Z."/>
            <person name="Tian L."/>
            <person name="Duan Y."/>
            <person name="Cai W."/>
            <person name="Li H."/>
            <person name="Song F."/>
        </authorList>
    </citation>
    <scope>NUCLEOTIDE SEQUENCE</scope>
    <source>
        <strain evidence="1">Cailab_2023a</strain>
    </source>
</reference>
<name>A0AAW2IB63_9NEOP</name>